<keyword evidence="2" id="KW-1185">Reference proteome</keyword>
<name>A0A3L6QI40_PANMI</name>
<protein>
    <submittedName>
        <fullName evidence="1">Uncharacterized protein</fullName>
    </submittedName>
</protein>
<dbReference type="STRING" id="4540.A0A3L6QI40"/>
<dbReference type="AlphaFoldDB" id="A0A3L6QI40"/>
<evidence type="ECO:0000313" key="1">
    <source>
        <dbReference type="EMBL" id="RLM80110.1"/>
    </source>
</evidence>
<evidence type="ECO:0000313" key="2">
    <source>
        <dbReference type="Proteomes" id="UP000275267"/>
    </source>
</evidence>
<dbReference type="Proteomes" id="UP000275267">
    <property type="component" value="Unassembled WGS sequence"/>
</dbReference>
<reference evidence="2" key="1">
    <citation type="journal article" date="2019" name="Nat. Commun.">
        <title>The genome of broomcorn millet.</title>
        <authorList>
            <person name="Zou C."/>
            <person name="Miki D."/>
            <person name="Li D."/>
            <person name="Tang Q."/>
            <person name="Xiao L."/>
            <person name="Rajput S."/>
            <person name="Deng P."/>
            <person name="Jia W."/>
            <person name="Huang R."/>
            <person name="Zhang M."/>
            <person name="Sun Y."/>
            <person name="Hu J."/>
            <person name="Fu X."/>
            <person name="Schnable P.S."/>
            <person name="Li F."/>
            <person name="Zhang H."/>
            <person name="Feng B."/>
            <person name="Zhu X."/>
            <person name="Liu R."/>
            <person name="Schnable J.C."/>
            <person name="Zhu J.-K."/>
            <person name="Zhang H."/>
        </authorList>
    </citation>
    <scope>NUCLEOTIDE SEQUENCE [LARGE SCALE GENOMIC DNA]</scope>
</reference>
<organism evidence="1 2">
    <name type="scientific">Panicum miliaceum</name>
    <name type="common">Proso millet</name>
    <name type="synonym">Broomcorn millet</name>
    <dbReference type="NCBI Taxonomy" id="4540"/>
    <lineage>
        <taxon>Eukaryota</taxon>
        <taxon>Viridiplantae</taxon>
        <taxon>Streptophyta</taxon>
        <taxon>Embryophyta</taxon>
        <taxon>Tracheophyta</taxon>
        <taxon>Spermatophyta</taxon>
        <taxon>Magnoliopsida</taxon>
        <taxon>Liliopsida</taxon>
        <taxon>Poales</taxon>
        <taxon>Poaceae</taxon>
        <taxon>PACMAD clade</taxon>
        <taxon>Panicoideae</taxon>
        <taxon>Panicodae</taxon>
        <taxon>Paniceae</taxon>
        <taxon>Panicinae</taxon>
        <taxon>Panicum</taxon>
        <taxon>Panicum sect. Panicum</taxon>
    </lineage>
</organism>
<accession>A0A3L6QI40</accession>
<gene>
    <name evidence="1" type="ORF">C2845_PM12G05870</name>
</gene>
<dbReference type="EMBL" id="PQIB02000012">
    <property type="protein sequence ID" value="RLM80110.1"/>
    <property type="molecule type" value="Genomic_DNA"/>
</dbReference>
<comment type="caution">
    <text evidence="1">The sequence shown here is derived from an EMBL/GenBank/DDBJ whole genome shotgun (WGS) entry which is preliminary data.</text>
</comment>
<proteinExistence type="predicted"/>
<sequence>MLFRGGGGVGELNGVLANMEGISGDLSEFIMLLQCCPPALQRPLATNIYADSQCSAGTSSSAVSSTSFCKTTMTAAASLASFR</sequence>